<gene>
    <name evidence="9" type="ORF">SDC9_30125</name>
</gene>
<dbReference type="GO" id="GO:0046872">
    <property type="term" value="F:metal ion binding"/>
    <property type="evidence" value="ECO:0007669"/>
    <property type="project" value="UniProtKB-KW"/>
</dbReference>
<name>A0A644UZ05_9ZZZZ</name>
<keyword evidence="4" id="KW-0378">Hydrolase</keyword>
<dbReference type="AlphaFoldDB" id="A0A644UZ05"/>
<keyword evidence="2" id="KW-0645">Protease</keyword>
<dbReference type="SUPFAM" id="SSF63411">
    <property type="entry name" value="LuxS/MPP-like metallohydrolase"/>
    <property type="match status" value="4"/>
</dbReference>
<evidence type="ECO:0000259" key="8">
    <source>
        <dbReference type="Pfam" id="PF05193"/>
    </source>
</evidence>
<dbReference type="PANTHER" id="PTHR43690">
    <property type="entry name" value="NARDILYSIN"/>
    <property type="match status" value="1"/>
</dbReference>
<feature type="domain" description="Peptidase M16 C-terminal" evidence="8">
    <location>
        <begin position="207"/>
        <end position="391"/>
    </location>
</feature>
<protein>
    <recommendedName>
        <fullName evidence="10">Zinc protease</fullName>
    </recommendedName>
</protein>
<dbReference type="Pfam" id="PF00675">
    <property type="entry name" value="Peptidase_M16"/>
    <property type="match status" value="1"/>
</dbReference>
<keyword evidence="6" id="KW-0482">Metalloprotease</keyword>
<proteinExistence type="inferred from homology"/>
<keyword evidence="3" id="KW-0479">Metal-binding</keyword>
<accession>A0A644UZ05</accession>
<sequence length="937" mass="106164">MKNRSYLVWLLLLGFILPITAQQQMQPLPIDPKVRYGKLANGLTYYIRHNEQPKERADFYIAQRVGSMQEEDNQAGLAHFLEHMAFNGTKNFPGHGIDDFTESVGIRGGENLNAYTSFDETVYMIMNAPVNRREVVDSCLLILHDWSGFIALEDSAIEKERGVIREEWRTRQDAQARLWEQQLPKMFPGSRYANRMPIGSIDVINNFKYDEIRAYYKKWYRPDLQAVIIVGDVDVDQVENSLKQMFTDIPKPVNPAERVLHQVPDNDLPLVSVATDKEASNTILYLFYKHDKLPRDLYATPMGLVMDYIRNVASSMMNDRFNELLQKGNPPFVDAQASDGEYMIAKSKDAWTVACLAKEDHINEALTTMVVETQRLKKFGFTASEYERARINVLKNYETHFNERDKQKNDAYTNEYVTHFTDGGYIPGIETEYALINQIAPGIPVEQINQYIQDMIGDKNIVISLTGPEKAGLTYPTEDDLLRTFMKAQKQEVEAYKETVSNEPLIAREPTPGTILKEEKDPLFGATVLTLGNGVKVVVKPTELKKDEVLMTATSPGGSSLFGKEDAANLKLFNDVIGLGGLGNFSAVDLPKVLAGKKASVSASLGMDNESLNGQSTPADLKTLFQLIYLQFTALRPDTEAYTSFEGRTKAQLKNYELNPMVAFSDTITKEIYNNNPRTVRLKESDFEKISYQRILDMYKERFADASDFTFTFVGNINQDSLKLYAKQYLATLPSLKRVEKGNVNEVPAIRKGSAVNHFARSLQTPKASVVNFFSGELSYTLENRLTLTMFKQILDLVYMEKVREDEGGTYGVQTSAQISSFPEGRTVLQTYFDTDPAKRAQMNSIVHNELKRIAETGPRPEDFNKTKENLLKKHAEALQENSYWLNTIDTYYFKKRDDHSTYDATLNAITPASIQNLAKSLLKQGNTVEVVMEPSH</sequence>
<dbReference type="InterPro" id="IPR011249">
    <property type="entry name" value="Metalloenz_LuxS/M16"/>
</dbReference>
<evidence type="ECO:0000313" key="9">
    <source>
        <dbReference type="EMBL" id="MPL84161.1"/>
    </source>
</evidence>
<dbReference type="PROSITE" id="PS00143">
    <property type="entry name" value="INSULINASE"/>
    <property type="match status" value="1"/>
</dbReference>
<evidence type="ECO:0000256" key="1">
    <source>
        <dbReference type="ARBA" id="ARBA00007261"/>
    </source>
</evidence>
<evidence type="ECO:0000256" key="2">
    <source>
        <dbReference type="ARBA" id="ARBA00022670"/>
    </source>
</evidence>
<comment type="similarity">
    <text evidence="1">Belongs to the peptidase M16 family.</text>
</comment>
<comment type="caution">
    <text evidence="9">The sequence shown here is derived from an EMBL/GenBank/DDBJ whole genome shotgun (WGS) entry which is preliminary data.</text>
</comment>
<evidence type="ECO:0000256" key="5">
    <source>
        <dbReference type="ARBA" id="ARBA00022833"/>
    </source>
</evidence>
<dbReference type="GO" id="GO:0006508">
    <property type="term" value="P:proteolysis"/>
    <property type="evidence" value="ECO:0007669"/>
    <property type="project" value="UniProtKB-KW"/>
</dbReference>
<dbReference type="GO" id="GO:0004222">
    <property type="term" value="F:metalloendopeptidase activity"/>
    <property type="evidence" value="ECO:0007669"/>
    <property type="project" value="InterPro"/>
</dbReference>
<dbReference type="Gene3D" id="3.30.830.10">
    <property type="entry name" value="Metalloenzyme, LuxS/M16 peptidase-like"/>
    <property type="match status" value="4"/>
</dbReference>
<dbReference type="InterPro" id="IPR001431">
    <property type="entry name" value="Pept_M16_Zn_BS"/>
</dbReference>
<dbReference type="InterPro" id="IPR007863">
    <property type="entry name" value="Peptidase_M16_C"/>
</dbReference>
<evidence type="ECO:0008006" key="10">
    <source>
        <dbReference type="Google" id="ProtNLM"/>
    </source>
</evidence>
<feature type="domain" description="Peptidase M16 N-terminal" evidence="7">
    <location>
        <begin position="52"/>
        <end position="184"/>
    </location>
</feature>
<dbReference type="InterPro" id="IPR050626">
    <property type="entry name" value="Peptidase_M16"/>
</dbReference>
<reference evidence="9" key="1">
    <citation type="submission" date="2019-08" db="EMBL/GenBank/DDBJ databases">
        <authorList>
            <person name="Kucharzyk K."/>
            <person name="Murdoch R.W."/>
            <person name="Higgins S."/>
            <person name="Loffler F."/>
        </authorList>
    </citation>
    <scope>NUCLEOTIDE SEQUENCE</scope>
</reference>
<dbReference type="InterPro" id="IPR011765">
    <property type="entry name" value="Pept_M16_N"/>
</dbReference>
<dbReference type="PANTHER" id="PTHR43690:SF34">
    <property type="entry name" value="ZINC PROTEASE PQQL-LIKE"/>
    <property type="match status" value="1"/>
</dbReference>
<evidence type="ECO:0000256" key="6">
    <source>
        <dbReference type="ARBA" id="ARBA00023049"/>
    </source>
</evidence>
<evidence type="ECO:0000259" key="7">
    <source>
        <dbReference type="Pfam" id="PF00675"/>
    </source>
</evidence>
<evidence type="ECO:0000256" key="3">
    <source>
        <dbReference type="ARBA" id="ARBA00022723"/>
    </source>
</evidence>
<organism evidence="9">
    <name type="scientific">bioreactor metagenome</name>
    <dbReference type="NCBI Taxonomy" id="1076179"/>
    <lineage>
        <taxon>unclassified sequences</taxon>
        <taxon>metagenomes</taxon>
        <taxon>ecological metagenomes</taxon>
    </lineage>
</organism>
<dbReference type="Pfam" id="PF05193">
    <property type="entry name" value="Peptidase_M16_C"/>
    <property type="match status" value="2"/>
</dbReference>
<feature type="domain" description="Peptidase M16 C-terminal" evidence="8">
    <location>
        <begin position="689"/>
        <end position="871"/>
    </location>
</feature>
<keyword evidence="5" id="KW-0862">Zinc</keyword>
<evidence type="ECO:0000256" key="4">
    <source>
        <dbReference type="ARBA" id="ARBA00022801"/>
    </source>
</evidence>
<dbReference type="EMBL" id="VSSQ01000186">
    <property type="protein sequence ID" value="MPL84161.1"/>
    <property type="molecule type" value="Genomic_DNA"/>
</dbReference>